<proteinExistence type="predicted"/>
<evidence type="ECO:0000256" key="3">
    <source>
        <dbReference type="SAM" id="MobiDB-lite"/>
    </source>
</evidence>
<feature type="coiled-coil region" evidence="2">
    <location>
        <begin position="62"/>
        <end position="89"/>
    </location>
</feature>
<protein>
    <recommendedName>
        <fullName evidence="4">Trichohyalin-plectin-homology domain-containing protein</fullName>
    </recommendedName>
</protein>
<feature type="region of interest" description="Disordered" evidence="3">
    <location>
        <begin position="315"/>
        <end position="336"/>
    </location>
</feature>
<feature type="compositionally biased region" description="Basic and acidic residues" evidence="3">
    <location>
        <begin position="324"/>
        <end position="336"/>
    </location>
</feature>
<dbReference type="InterPro" id="IPR043597">
    <property type="entry name" value="TPH_dom"/>
</dbReference>
<dbReference type="Proteomes" id="UP001485043">
    <property type="component" value="Unassembled WGS sequence"/>
</dbReference>
<dbReference type="PANTHER" id="PTHR28663">
    <property type="entry name" value="COILED-COIL DOMAIN-CONTAINING PROTEIN 173"/>
    <property type="match status" value="1"/>
</dbReference>
<evidence type="ECO:0000256" key="1">
    <source>
        <dbReference type="ARBA" id="ARBA00023054"/>
    </source>
</evidence>
<keyword evidence="1 2" id="KW-0175">Coiled coil</keyword>
<evidence type="ECO:0000313" key="5">
    <source>
        <dbReference type="EMBL" id="KAK9866131.1"/>
    </source>
</evidence>
<dbReference type="PANTHER" id="PTHR28663:SF1">
    <property type="entry name" value="CILIA- AND FLAGELLA- ASSOCIATED PROTEIN 210"/>
    <property type="match status" value="1"/>
</dbReference>
<gene>
    <name evidence="5" type="ORF">WJX84_008975</name>
</gene>
<feature type="coiled-coil region" evidence="2">
    <location>
        <begin position="200"/>
        <end position="261"/>
    </location>
</feature>
<evidence type="ECO:0000259" key="4">
    <source>
        <dbReference type="Pfam" id="PF13868"/>
    </source>
</evidence>
<name>A0AAW1TCE7_9CHLO</name>
<comment type="caution">
    <text evidence="5">The sequence shown here is derived from an EMBL/GenBank/DDBJ whole genome shotgun (WGS) entry which is preliminary data.</text>
</comment>
<feature type="domain" description="Trichohyalin-plectin-homology" evidence="4">
    <location>
        <begin position="102"/>
        <end position="439"/>
    </location>
</feature>
<evidence type="ECO:0000313" key="6">
    <source>
        <dbReference type="Proteomes" id="UP001485043"/>
    </source>
</evidence>
<evidence type="ECO:0000256" key="2">
    <source>
        <dbReference type="SAM" id="Coils"/>
    </source>
</evidence>
<keyword evidence="6" id="KW-1185">Reference proteome</keyword>
<reference evidence="5 6" key="1">
    <citation type="journal article" date="2024" name="Nat. Commun.">
        <title>Phylogenomics reveals the evolutionary origins of lichenization in chlorophyte algae.</title>
        <authorList>
            <person name="Puginier C."/>
            <person name="Libourel C."/>
            <person name="Otte J."/>
            <person name="Skaloud P."/>
            <person name="Haon M."/>
            <person name="Grisel S."/>
            <person name="Petersen M."/>
            <person name="Berrin J.G."/>
            <person name="Delaux P.M."/>
            <person name="Dal Grande F."/>
            <person name="Keller J."/>
        </authorList>
    </citation>
    <scope>NUCLEOTIDE SEQUENCE [LARGE SCALE GENOMIC DNA]</scope>
    <source>
        <strain evidence="5 6">SAG 2523</strain>
    </source>
</reference>
<sequence>MPVEEVSVVPRSQLDAIRAKLQDPIPTTKEEERLRLKHLSQDRASRWTDTIQAQRTRRERSRQDRLEALEAERQEIDRMEAEEAAERRRLQVEAANRMLFSDNDRVRALHSRLLLSEVLVERQRQMAHAAGIRALEAASEQDWLQRQAAALKEAAAAEQRKLEDMKRRALEQRDVQMQQLEDLKAWILAEREQRRLLGQSIRAQAQAEAAELQLKEEEMRARARRALEDTQRANEVLQSFKQLEREREEQMNEAIQEYARQREVTAEDRKRREAEHRAEKEAQQKRLQDRMQATYIAAAAEQEARLARDVRLAEERADTSAADKAQERQREWEDIQRSRGLQLESRRREEEEQRAADRAFADAWSIRLKELKQEEREEAQKALERNRRYANFLQHQISRKQARTQATADQEFEEDLARQYVISDNDDVFEQYAKAHIDEWGRLGKPTKPMQLIVAQLRKQPLGN</sequence>
<dbReference type="AlphaFoldDB" id="A0AAW1TCE7"/>
<accession>A0AAW1TCE7</accession>
<dbReference type="Pfam" id="PF13868">
    <property type="entry name" value="TPH"/>
    <property type="match status" value="1"/>
</dbReference>
<organism evidence="5 6">
    <name type="scientific">Apatococcus fuscideae</name>
    <dbReference type="NCBI Taxonomy" id="2026836"/>
    <lineage>
        <taxon>Eukaryota</taxon>
        <taxon>Viridiplantae</taxon>
        <taxon>Chlorophyta</taxon>
        <taxon>core chlorophytes</taxon>
        <taxon>Trebouxiophyceae</taxon>
        <taxon>Chlorellales</taxon>
        <taxon>Chlorellaceae</taxon>
        <taxon>Apatococcus</taxon>
    </lineage>
</organism>
<feature type="region of interest" description="Disordered" evidence="3">
    <location>
        <begin position="261"/>
        <end position="286"/>
    </location>
</feature>
<dbReference type="InterPro" id="IPR039986">
    <property type="entry name" value="CFAP210"/>
</dbReference>
<dbReference type="EMBL" id="JALJOV010000187">
    <property type="protein sequence ID" value="KAK9866131.1"/>
    <property type="molecule type" value="Genomic_DNA"/>
</dbReference>